<dbReference type="InterPro" id="IPR013424">
    <property type="entry name" value="Ice-binding_C"/>
</dbReference>
<dbReference type="Pfam" id="PF07589">
    <property type="entry name" value="PEP-CTERM"/>
    <property type="match status" value="1"/>
</dbReference>
<gene>
    <name evidence="2" type="ORF">IV454_02115</name>
</gene>
<accession>A0AA49ABZ5</accession>
<evidence type="ECO:0000313" key="2">
    <source>
        <dbReference type="EMBL" id="QPI53045.1"/>
    </source>
</evidence>
<name>A0AA49ABZ5_9BURK</name>
<evidence type="ECO:0000313" key="3">
    <source>
        <dbReference type="Proteomes" id="UP000662888"/>
    </source>
</evidence>
<sequence length="94" mass="10059">MHTGGGSSAWLFDNEVLGAGAKSTGSWTLNALNPGGKLADYSNLTIFARDLGKTAFQVPTTPVPEPESYVMLLAGLGMIGFMSNRRKGEYDTFR</sequence>
<feature type="domain" description="Ice-binding protein C-terminal" evidence="1">
    <location>
        <begin position="62"/>
        <end position="86"/>
    </location>
</feature>
<protein>
    <submittedName>
        <fullName evidence="2">PEP-CTERM sorting domain-containing protein</fullName>
    </submittedName>
</protein>
<organism evidence="2 3">
    <name type="scientific">Massilia antarctica</name>
    <dbReference type="NCBI Taxonomy" id="2765360"/>
    <lineage>
        <taxon>Bacteria</taxon>
        <taxon>Pseudomonadati</taxon>
        <taxon>Pseudomonadota</taxon>
        <taxon>Betaproteobacteria</taxon>
        <taxon>Burkholderiales</taxon>
        <taxon>Oxalobacteraceae</taxon>
        <taxon>Telluria group</taxon>
        <taxon>Massilia</taxon>
    </lineage>
</organism>
<dbReference type="EMBL" id="CP065053">
    <property type="protein sequence ID" value="QPI53045.1"/>
    <property type="molecule type" value="Genomic_DNA"/>
</dbReference>
<dbReference type="NCBIfam" id="TIGR02595">
    <property type="entry name" value="PEP_CTERM"/>
    <property type="match status" value="1"/>
</dbReference>
<keyword evidence="3" id="KW-1185">Reference proteome</keyword>
<evidence type="ECO:0000259" key="1">
    <source>
        <dbReference type="Pfam" id="PF07589"/>
    </source>
</evidence>
<dbReference type="Proteomes" id="UP000662888">
    <property type="component" value="Chromosome"/>
</dbReference>
<reference evidence="2 3" key="1">
    <citation type="submission" date="2020-11" db="EMBL/GenBank/DDBJ databases">
        <authorList>
            <person name="Sun Q."/>
        </authorList>
    </citation>
    <scope>NUCLEOTIDE SEQUENCE [LARGE SCALE GENOMIC DNA]</scope>
    <source>
        <strain evidence="2 3">P8398</strain>
    </source>
</reference>
<proteinExistence type="predicted"/>